<dbReference type="PRINTS" id="PR00722">
    <property type="entry name" value="CHYMOTRYPSIN"/>
</dbReference>
<gene>
    <name evidence="4" type="ORF">O9G_000376</name>
    <name evidence="5" type="ORF">ROZALSC1DRAFT_30132</name>
</gene>
<dbReference type="InterPro" id="IPR043504">
    <property type="entry name" value="Peptidase_S1_PA_chymotrypsin"/>
</dbReference>
<dbReference type="OrthoDB" id="6380398at2759"/>
<feature type="chain" id="PRO_5040560106" evidence="2">
    <location>
        <begin position="21"/>
        <end position="270"/>
    </location>
</feature>
<dbReference type="PROSITE" id="PS51257">
    <property type="entry name" value="PROKAR_LIPOPROTEIN"/>
    <property type="match status" value="1"/>
</dbReference>
<evidence type="ECO:0000313" key="7">
    <source>
        <dbReference type="Proteomes" id="UP000281549"/>
    </source>
</evidence>
<keyword evidence="2" id="KW-0732">Signal</keyword>
<proteinExistence type="predicted"/>
<sequence length="270" mass="29597">MKAKLILSGLLFCLLGSSSCHFLISQNIDERIVGGEPVIPFIFPFAASIQCSGYHFCGGALISDTILISAGHCVISSCPISSLRVFVHRHNINLPPTAENSTVFTVVQISRHPKYNGVNYENDISVWKLRKIVSYDEPLKFAMLDKGDLSREGTKTMALGWGYQKFGVPVLSSTLLFVNLPIVNPSICKRIYEKYFFMGKQLCVGGDVANKDTCQGDSGGGLFVTDSSGKIFIVGIVSWGYECGRVGYPGVYTKISSFLDWIHDTVNSLN</sequence>
<dbReference type="Proteomes" id="UP000030755">
    <property type="component" value="Unassembled WGS sequence"/>
</dbReference>
<name>A0A075ATL3_ROZAC</name>
<evidence type="ECO:0000313" key="4">
    <source>
        <dbReference type="EMBL" id="EPZ33601.1"/>
    </source>
</evidence>
<feature type="signal peptide" evidence="2">
    <location>
        <begin position="1"/>
        <end position="20"/>
    </location>
</feature>
<feature type="domain" description="Peptidase S1" evidence="3">
    <location>
        <begin position="32"/>
        <end position="267"/>
    </location>
</feature>
<organism evidence="4 6">
    <name type="scientific">Rozella allomycis (strain CSF55)</name>
    <dbReference type="NCBI Taxonomy" id="988480"/>
    <lineage>
        <taxon>Eukaryota</taxon>
        <taxon>Fungi</taxon>
        <taxon>Fungi incertae sedis</taxon>
        <taxon>Cryptomycota</taxon>
        <taxon>Cryptomycota incertae sedis</taxon>
        <taxon>Rozella</taxon>
    </lineage>
</organism>
<keyword evidence="6" id="KW-1185">Reference proteome</keyword>
<dbReference type="PROSITE" id="PS00134">
    <property type="entry name" value="TRYPSIN_HIS"/>
    <property type="match status" value="1"/>
</dbReference>
<reference evidence="5" key="3">
    <citation type="submission" date="2018-08" db="EMBL/GenBank/DDBJ databases">
        <title>Leveraging single-cell genomics to expand the Fungal Tree of Life.</title>
        <authorList>
            <consortium name="DOE Joint Genome Institute"/>
            <person name="Ahrendt S.R."/>
            <person name="Quandt C.A."/>
            <person name="Ciobanu D."/>
            <person name="Clum A."/>
            <person name="Salamov A."/>
            <person name="Andreopoulos B."/>
            <person name="Cheng J.-F."/>
            <person name="Woyke T."/>
            <person name="Pelin A."/>
            <person name="Henrissat B."/>
            <person name="Reynolds N."/>
            <person name="Benny G.L."/>
            <person name="Smith M.E."/>
            <person name="James T.Y."/>
            <person name="Grigoriev I.V."/>
        </authorList>
    </citation>
    <scope>NUCLEOTIDE SEQUENCE</scope>
    <source>
        <strain evidence="5">CSF55</strain>
    </source>
</reference>
<evidence type="ECO:0000313" key="5">
    <source>
        <dbReference type="EMBL" id="RKP18141.1"/>
    </source>
</evidence>
<dbReference type="Pfam" id="PF00089">
    <property type="entry name" value="Trypsin"/>
    <property type="match status" value="1"/>
</dbReference>
<dbReference type="PROSITE" id="PS50240">
    <property type="entry name" value="TRYPSIN_DOM"/>
    <property type="match status" value="1"/>
</dbReference>
<dbReference type="GO" id="GO:0004252">
    <property type="term" value="F:serine-type endopeptidase activity"/>
    <property type="evidence" value="ECO:0007669"/>
    <property type="project" value="InterPro"/>
</dbReference>
<evidence type="ECO:0000256" key="1">
    <source>
        <dbReference type="ARBA" id="ARBA00023157"/>
    </source>
</evidence>
<dbReference type="Gene3D" id="2.40.10.10">
    <property type="entry name" value="Trypsin-like serine proteases"/>
    <property type="match status" value="1"/>
</dbReference>
<dbReference type="AlphaFoldDB" id="A0A075ATL3"/>
<dbReference type="PANTHER" id="PTHR24252:SF7">
    <property type="entry name" value="HYALIN"/>
    <property type="match status" value="1"/>
</dbReference>
<dbReference type="OMA" id="KYQAWIK"/>
<dbReference type="InterPro" id="IPR001314">
    <property type="entry name" value="Peptidase_S1A"/>
</dbReference>
<dbReference type="HOGENOM" id="CLU_006842_7_0_1"/>
<dbReference type="InterPro" id="IPR001254">
    <property type="entry name" value="Trypsin_dom"/>
</dbReference>
<dbReference type="FunFam" id="2.40.10.10:FF:000002">
    <property type="entry name" value="Transmembrane protease serine"/>
    <property type="match status" value="1"/>
</dbReference>
<evidence type="ECO:0000259" key="3">
    <source>
        <dbReference type="PROSITE" id="PS50240"/>
    </source>
</evidence>
<protein>
    <submittedName>
        <fullName evidence="4">Peptidase S1, trypsin family domain-containing protein</fullName>
    </submittedName>
    <submittedName>
        <fullName evidence="5">Trypsin-like serine protease</fullName>
    </submittedName>
</protein>
<keyword evidence="5" id="KW-0645">Protease</keyword>
<keyword evidence="1" id="KW-1015">Disulfide bond</keyword>
<dbReference type="STRING" id="988480.A0A075ATL3"/>
<dbReference type="InterPro" id="IPR018114">
    <property type="entry name" value="TRYPSIN_HIS"/>
</dbReference>
<dbReference type="GO" id="GO:0006508">
    <property type="term" value="P:proteolysis"/>
    <property type="evidence" value="ECO:0007669"/>
    <property type="project" value="UniProtKB-KW"/>
</dbReference>
<dbReference type="FunFam" id="2.40.10.10:FF:000068">
    <property type="entry name" value="transmembrane protease serine 2"/>
    <property type="match status" value="1"/>
</dbReference>
<dbReference type="InterPro" id="IPR009003">
    <property type="entry name" value="Peptidase_S1_PA"/>
</dbReference>
<dbReference type="CDD" id="cd00190">
    <property type="entry name" value="Tryp_SPc"/>
    <property type="match status" value="1"/>
</dbReference>
<evidence type="ECO:0000313" key="6">
    <source>
        <dbReference type="Proteomes" id="UP000030755"/>
    </source>
</evidence>
<evidence type="ECO:0000256" key="2">
    <source>
        <dbReference type="SAM" id="SignalP"/>
    </source>
</evidence>
<dbReference type="SMART" id="SM00020">
    <property type="entry name" value="Tryp_SPc"/>
    <property type="match status" value="1"/>
</dbReference>
<dbReference type="SUPFAM" id="SSF50494">
    <property type="entry name" value="Trypsin-like serine proteases"/>
    <property type="match status" value="1"/>
</dbReference>
<dbReference type="EMBL" id="ML005548">
    <property type="protein sequence ID" value="RKP18141.1"/>
    <property type="molecule type" value="Genomic_DNA"/>
</dbReference>
<reference evidence="7" key="2">
    <citation type="journal article" date="2018" name="Nat. Microbiol.">
        <title>Leveraging single-cell genomics to expand the fungal tree of life.</title>
        <authorList>
            <person name="Ahrendt S.R."/>
            <person name="Quandt C.A."/>
            <person name="Ciobanu D."/>
            <person name="Clum A."/>
            <person name="Salamov A."/>
            <person name="Andreopoulos B."/>
            <person name="Cheng J.F."/>
            <person name="Woyke T."/>
            <person name="Pelin A."/>
            <person name="Henrissat B."/>
            <person name="Reynolds N.K."/>
            <person name="Benny G.L."/>
            <person name="Smith M.E."/>
            <person name="James T.Y."/>
            <person name="Grigoriev I.V."/>
        </authorList>
    </citation>
    <scope>NUCLEOTIDE SEQUENCE [LARGE SCALE GENOMIC DNA]</scope>
    <source>
        <strain evidence="7">CSF55</strain>
    </source>
</reference>
<accession>A0A075ATL3</accession>
<reference evidence="4 6" key="1">
    <citation type="journal article" date="2013" name="Curr. Biol.">
        <title>Shared signatures of parasitism and phylogenomics unite Cryptomycota and microsporidia.</title>
        <authorList>
            <person name="James T.Y."/>
            <person name="Pelin A."/>
            <person name="Bonen L."/>
            <person name="Ahrendt S."/>
            <person name="Sain D."/>
            <person name="Corradi N."/>
            <person name="Stajich J.E."/>
        </authorList>
    </citation>
    <scope>NUCLEOTIDE SEQUENCE [LARGE SCALE GENOMIC DNA]</scope>
    <source>
        <strain evidence="4 6">CSF55</strain>
        <strain evidence="4 6">CSF55</strain>
    </source>
</reference>
<keyword evidence="5" id="KW-0378">Hydrolase</keyword>
<dbReference type="Proteomes" id="UP000281549">
    <property type="component" value="Unassembled WGS sequence"/>
</dbReference>
<dbReference type="PANTHER" id="PTHR24252">
    <property type="entry name" value="ACROSIN-RELATED"/>
    <property type="match status" value="1"/>
</dbReference>
<dbReference type="EMBL" id="KE561047">
    <property type="protein sequence ID" value="EPZ33601.1"/>
    <property type="molecule type" value="Genomic_DNA"/>
</dbReference>